<dbReference type="Proteomes" id="UP001161247">
    <property type="component" value="Chromosome 3"/>
</dbReference>
<dbReference type="PANTHER" id="PTHR33148:SF41">
    <property type="entry name" value="DUF4228 DOMAIN PROTEIN"/>
    <property type="match status" value="1"/>
</dbReference>
<evidence type="ECO:0000256" key="1">
    <source>
        <dbReference type="SAM" id="MobiDB-lite"/>
    </source>
</evidence>
<name>A0AAV1CWZ1_OLDCO</name>
<sequence>MGNCVLRGFGGGDENQVTEMVKVVTLNGGIMELYPPITAGCITGEFPDHGIFLRQCPTGDDDHEQSNLQISSHPLLDTQQLHPGRLYYLLPLKATGPAAVPAATSRRLSSSADGGVTREKRRKQEDTAAELPRYNAGNTGVWKVRLVIKPEQLSEILSHESRTEELIESVRTAAKFGATATGNYINNNNNHIASTRSSPSSWVSSMAANNYYSNRSSVSSSWRIEH</sequence>
<gene>
    <name evidence="2" type="ORF">OLC1_LOCUS9811</name>
</gene>
<keyword evidence="3" id="KW-1185">Reference proteome</keyword>
<dbReference type="InterPro" id="IPR025322">
    <property type="entry name" value="PADRE_dom"/>
</dbReference>
<dbReference type="PANTHER" id="PTHR33148">
    <property type="entry name" value="PLASTID MOVEMENT IMPAIRED PROTEIN-RELATED"/>
    <property type="match status" value="1"/>
</dbReference>
<proteinExistence type="predicted"/>
<accession>A0AAV1CWZ1</accession>
<dbReference type="Pfam" id="PF14009">
    <property type="entry name" value="PADRE"/>
    <property type="match status" value="1"/>
</dbReference>
<evidence type="ECO:0000313" key="3">
    <source>
        <dbReference type="Proteomes" id="UP001161247"/>
    </source>
</evidence>
<dbReference type="AlphaFoldDB" id="A0AAV1CWZ1"/>
<evidence type="ECO:0000313" key="2">
    <source>
        <dbReference type="EMBL" id="CAI9099871.1"/>
    </source>
</evidence>
<feature type="region of interest" description="Disordered" evidence="1">
    <location>
        <begin position="101"/>
        <end position="132"/>
    </location>
</feature>
<protein>
    <submittedName>
        <fullName evidence="2">OLC1v1036753C1</fullName>
    </submittedName>
</protein>
<reference evidence="2" key="1">
    <citation type="submission" date="2023-03" db="EMBL/GenBank/DDBJ databases">
        <authorList>
            <person name="Julca I."/>
        </authorList>
    </citation>
    <scope>NUCLEOTIDE SEQUENCE</scope>
</reference>
<dbReference type="EMBL" id="OX459120">
    <property type="protein sequence ID" value="CAI9099871.1"/>
    <property type="molecule type" value="Genomic_DNA"/>
</dbReference>
<organism evidence="2 3">
    <name type="scientific">Oldenlandia corymbosa var. corymbosa</name>
    <dbReference type="NCBI Taxonomy" id="529605"/>
    <lineage>
        <taxon>Eukaryota</taxon>
        <taxon>Viridiplantae</taxon>
        <taxon>Streptophyta</taxon>
        <taxon>Embryophyta</taxon>
        <taxon>Tracheophyta</taxon>
        <taxon>Spermatophyta</taxon>
        <taxon>Magnoliopsida</taxon>
        <taxon>eudicotyledons</taxon>
        <taxon>Gunneridae</taxon>
        <taxon>Pentapetalae</taxon>
        <taxon>asterids</taxon>
        <taxon>lamiids</taxon>
        <taxon>Gentianales</taxon>
        <taxon>Rubiaceae</taxon>
        <taxon>Rubioideae</taxon>
        <taxon>Spermacoceae</taxon>
        <taxon>Hedyotis-Oldenlandia complex</taxon>
        <taxon>Oldenlandia</taxon>
    </lineage>
</organism>
<feature type="compositionally biased region" description="Basic and acidic residues" evidence="1">
    <location>
        <begin position="116"/>
        <end position="126"/>
    </location>
</feature>